<dbReference type="WBParaSite" id="Hba_21460">
    <property type="protein sequence ID" value="Hba_21460"/>
    <property type="gene ID" value="Hba_21460"/>
</dbReference>
<comment type="subcellular location">
    <subcellularLocation>
        <location evidence="1">Membrane</location>
        <topology evidence="1">Multi-pass membrane protein</topology>
    </subcellularLocation>
</comment>
<evidence type="ECO:0000313" key="7">
    <source>
        <dbReference type="Proteomes" id="UP000095283"/>
    </source>
</evidence>
<dbReference type="InterPro" id="IPR001902">
    <property type="entry name" value="SLC26A/SulP_fam"/>
</dbReference>
<evidence type="ECO:0000313" key="8">
    <source>
        <dbReference type="WBParaSite" id="Hba_21460"/>
    </source>
</evidence>
<keyword evidence="4 5" id="KW-0472">Membrane</keyword>
<accession>A0A1I7XUG0</accession>
<dbReference type="GO" id="GO:0008271">
    <property type="term" value="F:secondary active sulfate transmembrane transporter activity"/>
    <property type="evidence" value="ECO:0007669"/>
    <property type="project" value="InterPro"/>
</dbReference>
<organism evidence="7 8">
    <name type="scientific">Heterorhabditis bacteriophora</name>
    <name type="common">Entomopathogenic nematode worm</name>
    <dbReference type="NCBI Taxonomy" id="37862"/>
    <lineage>
        <taxon>Eukaryota</taxon>
        <taxon>Metazoa</taxon>
        <taxon>Ecdysozoa</taxon>
        <taxon>Nematoda</taxon>
        <taxon>Chromadorea</taxon>
        <taxon>Rhabditida</taxon>
        <taxon>Rhabditina</taxon>
        <taxon>Rhabditomorpha</taxon>
        <taxon>Strongyloidea</taxon>
        <taxon>Heterorhabditidae</taxon>
        <taxon>Heterorhabditis</taxon>
    </lineage>
</organism>
<evidence type="ECO:0000256" key="5">
    <source>
        <dbReference type="SAM" id="Phobius"/>
    </source>
</evidence>
<dbReference type="AlphaFoldDB" id="A0A1I7XUG0"/>
<dbReference type="InterPro" id="IPR018045">
    <property type="entry name" value="S04_transporter_CS"/>
</dbReference>
<evidence type="ECO:0000256" key="2">
    <source>
        <dbReference type="ARBA" id="ARBA00022692"/>
    </source>
</evidence>
<evidence type="ECO:0000259" key="6">
    <source>
        <dbReference type="Pfam" id="PF00916"/>
    </source>
</evidence>
<dbReference type="InterPro" id="IPR011547">
    <property type="entry name" value="SLC26A/SulP_dom"/>
</dbReference>
<keyword evidence="7" id="KW-1185">Reference proteome</keyword>
<keyword evidence="3 5" id="KW-1133">Transmembrane helix</keyword>
<feature type="transmembrane region" description="Helical" evidence="5">
    <location>
        <begin position="76"/>
        <end position="100"/>
    </location>
</feature>
<protein>
    <submittedName>
        <fullName evidence="8">Sulfate_transp domain-containing protein</fullName>
    </submittedName>
</protein>
<reference evidence="8" key="1">
    <citation type="submission" date="2016-11" db="UniProtKB">
        <authorList>
            <consortium name="WormBaseParasite"/>
        </authorList>
    </citation>
    <scope>IDENTIFICATION</scope>
</reference>
<dbReference type="Proteomes" id="UP000095283">
    <property type="component" value="Unplaced"/>
</dbReference>
<feature type="transmembrane region" description="Helical" evidence="5">
    <location>
        <begin position="43"/>
        <end position="64"/>
    </location>
</feature>
<evidence type="ECO:0000256" key="3">
    <source>
        <dbReference type="ARBA" id="ARBA00022989"/>
    </source>
</evidence>
<evidence type="ECO:0000256" key="4">
    <source>
        <dbReference type="ARBA" id="ARBA00023136"/>
    </source>
</evidence>
<dbReference type="Pfam" id="PF00916">
    <property type="entry name" value="Sulfate_transp"/>
    <property type="match status" value="2"/>
</dbReference>
<sequence length="117" mass="12733">MAYSVLASLPPVYGLYASFFPPLLYFFFGSSRHVSIDIDNLKPIDIVVTLAFVTGIVQIIMAILRLDFLTSYLSDAAISGLTFGAACHALIAQLPGILGIKLHTQEATFLKIFYVSS</sequence>
<dbReference type="PANTHER" id="PTHR11814">
    <property type="entry name" value="SULFATE TRANSPORTER"/>
    <property type="match status" value="1"/>
</dbReference>
<feature type="domain" description="SLC26A/SulP transporter" evidence="6">
    <location>
        <begin position="1"/>
        <end position="37"/>
    </location>
</feature>
<proteinExistence type="predicted"/>
<keyword evidence="2 5" id="KW-0812">Transmembrane</keyword>
<evidence type="ECO:0000256" key="1">
    <source>
        <dbReference type="ARBA" id="ARBA00004141"/>
    </source>
</evidence>
<feature type="transmembrane region" description="Helical" evidence="5">
    <location>
        <begin position="12"/>
        <end position="31"/>
    </location>
</feature>
<feature type="domain" description="SLC26A/SulP transporter" evidence="6">
    <location>
        <begin position="40"/>
        <end position="111"/>
    </location>
</feature>
<dbReference type="PROSITE" id="PS01130">
    <property type="entry name" value="SLC26A"/>
    <property type="match status" value="1"/>
</dbReference>
<dbReference type="GO" id="GO:0016020">
    <property type="term" value="C:membrane"/>
    <property type="evidence" value="ECO:0007669"/>
    <property type="project" value="UniProtKB-SubCell"/>
</dbReference>
<name>A0A1I7XUG0_HETBA</name>